<organism evidence="2 3">
    <name type="scientific">Roseibacillus ishigakijimensis</name>
    <dbReference type="NCBI Taxonomy" id="454146"/>
    <lineage>
        <taxon>Bacteria</taxon>
        <taxon>Pseudomonadati</taxon>
        <taxon>Verrucomicrobiota</taxon>
        <taxon>Verrucomicrobiia</taxon>
        <taxon>Verrucomicrobiales</taxon>
        <taxon>Verrucomicrobiaceae</taxon>
        <taxon>Roseibacillus</taxon>
    </lineage>
</organism>
<sequence length="1166" mass="123938">MKANFLPMALTALLSLSSRLPAAPATELPHEWFVPHETRNGFSLVESESGQVRHFTVAANGSVTVSAPVRTDLANLSGLASGYRAGTTEYLVLSSKTSNGLRLLPVTGSSPLSIQSSDRGPKSAVPLHPPATTSSLLVHATYADNGHSVEMINTPHATPTFGAHFGNLLGLSQLQGLRHPDTNARWAVATYASIPPQLIEFIPLSTTNLTSNSLGNVRPDSKLTTEVRGTDGRTCTLAYLPGSPTVEIFTHKFGPFLDGKATSPALPFAVGSIAALPAGIPNAPDGVIITSHDGRQAAYAGVVNGSSFTIRQTFTTNASRPYAGVLPVPGRGLIQLLGDAHSRRSIEWTYLNHSGTQFATVQSGALADWLPPSGEFATLFWFDKRPLVNSDAQIVALQPRPDWTNGAGAPGTTLSVETYLSPSAGLTNPTNITPATPAGANYVLANQFLPNASVSALADNTALLAPSFRVSPESGSYGEAVTVDVLYDETTLEIYYREDVPAASWQLFGDALTIGYPSDWAFFAKEKASGREGPITTRRYTFTTAPDDLDSDGDGVPDYVEQEFGLDPAGGADSDLDFQSDLEEILAGTDPNDPDSNVAAGSRTPPHLGEGFYLYAQAFNQTTGAASPFNDNGTATTEDDYPGVLLKAHDMRGLALANANVRAITEAPLSGQNGAKLPVTSPLAEREWLILSTPIYFDLGTGSNRPRNGRETYRVLNRPVFPSLAEGNAFVASGDNRAADAAGWVAGMQTAAANYQPISALTRLDPLDNAVAILAEQALFTALQGLPEAATLGVPADIADFTLFGSRPYDSGKTPLDEGMIRALLTAGCDFRDLLTLLDSGVRGSTPIKNLANQIYARHAAVSASNPSMALPLDALRSVLRTGAITDPGASVAIFDEEGNVVGNSTRPNPYNTIGSSLRSNARSAMNTLLGNVPGTKRPVDTWTVVIEPSTTPGHRYHYRRSNGGNLALFVDSFGDRFLLEQGLGLNLGAQFTVTGYLDVDPVAGFDTMEILSIDFVVVPTASDRDSNGNLLDDEWELFFFGELGAHGPYDEHPVTGINYLQYHLSGVDPRSNEVPDLIPDLLPSDIELVWKEAFNAYDIEFTFPDAYLSSFTFEVHSSTDLTGFSGPVNVGGVTSLGGNRHALRISVPQSGLPRNFFQIQVSLAD</sequence>
<gene>
    <name evidence="2" type="ORF">JIN78_10665</name>
</gene>
<name>A0A934RS99_9BACT</name>
<comment type="caution">
    <text evidence="2">The sequence shown here is derived from an EMBL/GenBank/DDBJ whole genome shotgun (WGS) entry which is preliminary data.</text>
</comment>
<dbReference type="AlphaFoldDB" id="A0A934RS99"/>
<feature type="chain" id="PRO_5037022310" evidence="1">
    <location>
        <begin position="23"/>
        <end position="1166"/>
    </location>
</feature>
<reference evidence="2" key="1">
    <citation type="submission" date="2021-01" db="EMBL/GenBank/DDBJ databases">
        <title>Modified the classification status of verrucomicrobia.</title>
        <authorList>
            <person name="Feng X."/>
        </authorList>
    </citation>
    <scope>NUCLEOTIDE SEQUENCE</scope>
    <source>
        <strain evidence="2">KCTC 12986</strain>
    </source>
</reference>
<proteinExistence type="predicted"/>
<keyword evidence="1" id="KW-0732">Signal</keyword>
<dbReference type="Proteomes" id="UP000604083">
    <property type="component" value="Unassembled WGS sequence"/>
</dbReference>
<evidence type="ECO:0000313" key="2">
    <source>
        <dbReference type="EMBL" id="MBK1834523.1"/>
    </source>
</evidence>
<keyword evidence="3" id="KW-1185">Reference proteome</keyword>
<evidence type="ECO:0000313" key="3">
    <source>
        <dbReference type="Proteomes" id="UP000604083"/>
    </source>
</evidence>
<dbReference type="EMBL" id="JAENIO010000025">
    <property type="protein sequence ID" value="MBK1834523.1"/>
    <property type="molecule type" value="Genomic_DNA"/>
</dbReference>
<dbReference type="RefSeq" id="WP_200391953.1">
    <property type="nucleotide sequence ID" value="NZ_JAENIO010000025.1"/>
</dbReference>
<protein>
    <submittedName>
        <fullName evidence="2">Uncharacterized protein</fullName>
    </submittedName>
</protein>
<accession>A0A934RS99</accession>
<feature type="signal peptide" evidence="1">
    <location>
        <begin position="1"/>
        <end position="22"/>
    </location>
</feature>
<evidence type="ECO:0000256" key="1">
    <source>
        <dbReference type="SAM" id="SignalP"/>
    </source>
</evidence>